<dbReference type="PANTHER" id="PTHR35814">
    <property type="match status" value="1"/>
</dbReference>
<proteinExistence type="predicted"/>
<name>A4GJA2_9BACT</name>
<dbReference type="EMBL" id="EF107099">
    <property type="protein sequence ID" value="ABL97197.1"/>
    <property type="molecule type" value="Genomic_DNA"/>
</dbReference>
<keyword evidence="6" id="KW-0808">Transferase</keyword>
<gene>
    <name evidence="6" type="ORF">MBMO_EB0-49D07.0040</name>
</gene>
<dbReference type="Pfam" id="PF01124">
    <property type="entry name" value="MAPEG"/>
    <property type="match status" value="1"/>
</dbReference>
<protein>
    <submittedName>
        <fullName evidence="6">Glutathione S-transferase related protein</fullName>
    </submittedName>
</protein>
<evidence type="ECO:0000256" key="2">
    <source>
        <dbReference type="ARBA" id="ARBA00022692"/>
    </source>
</evidence>
<organism evidence="6">
    <name type="scientific">uncultured marine bacterium EB0_49D07</name>
    <dbReference type="NCBI Taxonomy" id="415439"/>
    <lineage>
        <taxon>Bacteria</taxon>
        <taxon>environmental samples</taxon>
    </lineage>
</organism>
<feature type="transmembrane region" description="Helical" evidence="5">
    <location>
        <begin position="77"/>
        <end position="96"/>
    </location>
</feature>
<evidence type="ECO:0000256" key="4">
    <source>
        <dbReference type="ARBA" id="ARBA00023136"/>
    </source>
</evidence>
<dbReference type="GO" id="GO:0016020">
    <property type="term" value="C:membrane"/>
    <property type="evidence" value="ECO:0007669"/>
    <property type="project" value="UniProtKB-SubCell"/>
</dbReference>
<dbReference type="AlphaFoldDB" id="A4GJA2"/>
<dbReference type="InterPro" id="IPR001129">
    <property type="entry name" value="Membr-assoc_MAPEG"/>
</dbReference>
<dbReference type="GO" id="GO:0016740">
    <property type="term" value="F:transferase activity"/>
    <property type="evidence" value="ECO:0007669"/>
    <property type="project" value="UniProtKB-KW"/>
</dbReference>
<dbReference type="Gene3D" id="1.20.120.550">
    <property type="entry name" value="Membrane associated eicosanoid/glutathione metabolism-like domain"/>
    <property type="match status" value="1"/>
</dbReference>
<sequence>MEITLLYASLLSILAVFLAYKTGTLRLKTNTLLGSGDSSEMLQSIRAFGNLVEYAPLAIIMLGLLEFQDVTSWKLHLLGSIFFLCRILHAYGMAISRESTPYRLVGILGTWVIILSMAISGVYLSLPL</sequence>
<feature type="transmembrane region" description="Helical" evidence="5">
    <location>
        <begin position="43"/>
        <end position="65"/>
    </location>
</feature>
<accession>A4GJA2</accession>
<keyword evidence="4 5" id="KW-0472">Membrane</keyword>
<reference evidence="6" key="1">
    <citation type="journal article" date="2007" name="Environ. Microbiol.">
        <title>Proteorhodopsin photosystem gene clusters exhibit co-evolutionary trends and shared ancestry among diverse marine microbial phyla.</title>
        <authorList>
            <person name="McCarren J."/>
            <person name="Delong E.F."/>
        </authorList>
    </citation>
    <scope>NUCLEOTIDE SEQUENCE</scope>
</reference>
<comment type="subcellular location">
    <subcellularLocation>
        <location evidence="1">Membrane</location>
    </subcellularLocation>
</comment>
<evidence type="ECO:0000256" key="5">
    <source>
        <dbReference type="SAM" id="Phobius"/>
    </source>
</evidence>
<feature type="transmembrane region" description="Helical" evidence="5">
    <location>
        <begin position="102"/>
        <end position="126"/>
    </location>
</feature>
<keyword evidence="3 5" id="KW-1133">Transmembrane helix</keyword>
<evidence type="ECO:0000256" key="1">
    <source>
        <dbReference type="ARBA" id="ARBA00004370"/>
    </source>
</evidence>
<dbReference type="PANTHER" id="PTHR35814:SF1">
    <property type="entry name" value="GLUTATHIONE S-TRANSFERASE-RELATED"/>
    <property type="match status" value="1"/>
</dbReference>
<keyword evidence="2 5" id="KW-0812">Transmembrane</keyword>
<dbReference type="SUPFAM" id="SSF161084">
    <property type="entry name" value="MAPEG domain-like"/>
    <property type="match status" value="1"/>
</dbReference>
<dbReference type="InterPro" id="IPR023352">
    <property type="entry name" value="MAPEG-like_dom_sf"/>
</dbReference>
<evidence type="ECO:0000256" key="3">
    <source>
        <dbReference type="ARBA" id="ARBA00022989"/>
    </source>
</evidence>
<evidence type="ECO:0000313" key="6">
    <source>
        <dbReference type="EMBL" id="ABL97197.1"/>
    </source>
</evidence>